<comment type="similarity">
    <text evidence="1">Belongs to the myoviridae tail sheath protein family.</text>
</comment>
<evidence type="ECO:0000259" key="2">
    <source>
        <dbReference type="Pfam" id="PF04984"/>
    </source>
</evidence>
<dbReference type="KEGG" id="dmm:dnm_051570"/>
<evidence type="ECO:0000313" key="4">
    <source>
        <dbReference type="EMBL" id="QTA89109.1"/>
    </source>
</evidence>
<dbReference type="Pfam" id="PF04984">
    <property type="entry name" value="Phage_sheath_1"/>
    <property type="match status" value="1"/>
</dbReference>
<feature type="domain" description="Tail sheath protein subtilisin-like" evidence="2">
    <location>
        <begin position="312"/>
        <end position="390"/>
    </location>
</feature>
<dbReference type="Pfam" id="PF17482">
    <property type="entry name" value="Phage_sheath_1C"/>
    <property type="match status" value="1"/>
</dbReference>
<dbReference type="InterPro" id="IPR020287">
    <property type="entry name" value="Tail_sheath_C"/>
</dbReference>
<feature type="domain" description="Tail sheath protein C-terminal" evidence="3">
    <location>
        <begin position="398"/>
        <end position="500"/>
    </location>
</feature>
<reference evidence="4" key="1">
    <citation type="journal article" date="2021" name="Microb. Physiol.">
        <title>Proteogenomic Insights into the Physiology of Marine, Sulfate-Reducing, Filamentous Desulfonema limicola and Desulfonema magnum.</title>
        <authorList>
            <person name="Schnaars V."/>
            <person name="Wohlbrand L."/>
            <person name="Scheve S."/>
            <person name="Hinrichs C."/>
            <person name="Reinhardt R."/>
            <person name="Rabus R."/>
        </authorList>
    </citation>
    <scope>NUCLEOTIDE SEQUENCE</scope>
    <source>
        <strain evidence="4">4be13</strain>
    </source>
</reference>
<keyword evidence="5" id="KW-1185">Reference proteome</keyword>
<name>A0A975BQ35_9BACT</name>
<dbReference type="AlphaFoldDB" id="A0A975BQ35"/>
<dbReference type="EMBL" id="CP061800">
    <property type="protein sequence ID" value="QTA89109.1"/>
    <property type="molecule type" value="Genomic_DNA"/>
</dbReference>
<evidence type="ECO:0000256" key="1">
    <source>
        <dbReference type="ARBA" id="ARBA00008005"/>
    </source>
</evidence>
<organism evidence="4 5">
    <name type="scientific">Desulfonema magnum</name>
    <dbReference type="NCBI Taxonomy" id="45655"/>
    <lineage>
        <taxon>Bacteria</taxon>
        <taxon>Pseudomonadati</taxon>
        <taxon>Thermodesulfobacteriota</taxon>
        <taxon>Desulfobacteria</taxon>
        <taxon>Desulfobacterales</taxon>
        <taxon>Desulfococcaceae</taxon>
        <taxon>Desulfonema</taxon>
    </lineage>
</organism>
<protein>
    <submittedName>
        <fullName evidence="4">Phage tail domain-containing protein</fullName>
    </submittedName>
</protein>
<evidence type="ECO:0000313" key="5">
    <source>
        <dbReference type="Proteomes" id="UP000663722"/>
    </source>
</evidence>
<proteinExistence type="inferred from homology"/>
<gene>
    <name evidence="4" type="ORF">dnm_051570</name>
</gene>
<evidence type="ECO:0000259" key="3">
    <source>
        <dbReference type="Pfam" id="PF17482"/>
    </source>
</evidence>
<dbReference type="RefSeq" id="WP_207677887.1">
    <property type="nucleotide sequence ID" value="NZ_CP061800.1"/>
</dbReference>
<dbReference type="PANTHER" id="PTHR35861">
    <property type="match status" value="1"/>
</dbReference>
<dbReference type="Proteomes" id="UP000663722">
    <property type="component" value="Chromosome"/>
</dbReference>
<accession>A0A975BQ35</accession>
<dbReference type="Gene3D" id="3.40.50.11780">
    <property type="match status" value="2"/>
</dbReference>
<dbReference type="InterPro" id="IPR052042">
    <property type="entry name" value="Tail_sheath_structural"/>
</dbReference>
<sequence>MPAQLAYPGVYIEEVPSGSRTISGTATSVTAFIGRAKRGSVNKAIRVQSFGQFEREFGGLWRHSTMSYAVQHFFQNGGGDTVIIRLCKNAAKAGLTLACGTGEGAEQLMLEANNEGIWGNNLKVTVDNNTSAELEAQYGLEAGDLFNLTITDTLSGAAEEFRNISVKESPRQIDDILSGISKLARVSSGTLPVARPNAITQAAFDGGTDGTQLTGDEYTGSESKKTGIYALNDVDIVNLVCIPPISDDDDTPVAVLSKAITLCRKKRAMLIVDSPKAWVDVETAEKGLPGLAPHENGAIFFPRLLMPDPLQENRIREFAPCGAVAGVFARTDVQRGIWKAPAGTNAVLMGVQGFSVNVSDGEQGHLNPLGINCLRSFPVVGNVIYGARTLKGADQLASEFKYIPVRRLTLHIEENLYRGTQFAVFEPNDERLWSDIRYTINSFMHDLFRKGAFQGTNAAQAYFVKCDADTTIQEDINRGIVNIVVGFAPLKPAEFIVIKLQQMAGQV</sequence>
<dbReference type="PANTHER" id="PTHR35861:SF1">
    <property type="entry name" value="PHAGE TAIL SHEATH PROTEIN"/>
    <property type="match status" value="1"/>
</dbReference>
<dbReference type="InterPro" id="IPR035089">
    <property type="entry name" value="Phage_sheath_subtilisin"/>
</dbReference>